<keyword evidence="2" id="KW-1133">Transmembrane helix</keyword>
<dbReference type="AlphaFoldDB" id="A0A7S3Z7W2"/>
<reference evidence="3" key="1">
    <citation type="submission" date="2021-01" db="EMBL/GenBank/DDBJ databases">
        <authorList>
            <person name="Corre E."/>
            <person name="Pelletier E."/>
            <person name="Niang G."/>
            <person name="Scheremetjew M."/>
            <person name="Finn R."/>
            <person name="Kale V."/>
            <person name="Holt S."/>
            <person name="Cochrane G."/>
            <person name="Meng A."/>
            <person name="Brown T."/>
            <person name="Cohen L."/>
        </authorList>
    </citation>
    <scope>NUCLEOTIDE SEQUENCE</scope>
    <source>
        <strain evidence="3">CCCM811</strain>
    </source>
</reference>
<feature type="transmembrane region" description="Helical" evidence="2">
    <location>
        <begin position="81"/>
        <end position="99"/>
    </location>
</feature>
<proteinExistence type="predicted"/>
<keyword evidence="2" id="KW-0812">Transmembrane</keyword>
<keyword evidence="2" id="KW-0472">Membrane</keyword>
<sequence length="224" mass="25641">MFLDSNQPACSIRLTQSHFERQRTVPPFLVGRVSQRSWDEFRRRMIHDAPWMGMEYACLLGFQIISFVIIVVLIIMVTWVLFFLFFISFALSACWLASYSRRSNQSWQLFLKEAESVLAPAVFLGIISLRHNGLRLSANTNGHHSKRAYWYLQFHLTGQTQPEAAAFDQKAVQKTEVVIAMPAEAPHDPPANLPEVEGIMVHVEDQPRKPPTAPPEDFDDMNPI</sequence>
<organism evidence="3">
    <name type="scientific">Lotharella globosa</name>
    <dbReference type="NCBI Taxonomy" id="91324"/>
    <lineage>
        <taxon>Eukaryota</taxon>
        <taxon>Sar</taxon>
        <taxon>Rhizaria</taxon>
        <taxon>Cercozoa</taxon>
        <taxon>Chlorarachniophyceae</taxon>
        <taxon>Lotharella</taxon>
    </lineage>
</organism>
<evidence type="ECO:0000256" key="1">
    <source>
        <dbReference type="SAM" id="MobiDB-lite"/>
    </source>
</evidence>
<evidence type="ECO:0000313" key="3">
    <source>
        <dbReference type="EMBL" id="CAE0674560.1"/>
    </source>
</evidence>
<feature type="region of interest" description="Disordered" evidence="1">
    <location>
        <begin position="204"/>
        <end position="224"/>
    </location>
</feature>
<accession>A0A7S3Z7W2</accession>
<feature type="transmembrane region" description="Helical" evidence="2">
    <location>
        <begin position="53"/>
        <end position="75"/>
    </location>
</feature>
<dbReference type="EMBL" id="HBIV01036930">
    <property type="protein sequence ID" value="CAE0674560.1"/>
    <property type="molecule type" value="Transcribed_RNA"/>
</dbReference>
<protein>
    <submittedName>
        <fullName evidence="3">Uncharacterized protein</fullName>
    </submittedName>
</protein>
<evidence type="ECO:0000256" key="2">
    <source>
        <dbReference type="SAM" id="Phobius"/>
    </source>
</evidence>
<gene>
    <name evidence="3" type="ORF">LGLO00237_LOCUS26334</name>
</gene>
<name>A0A7S3Z7W2_9EUKA</name>